<evidence type="ECO:0000256" key="4">
    <source>
        <dbReference type="ARBA" id="ARBA00018505"/>
    </source>
</evidence>
<evidence type="ECO:0000256" key="9">
    <source>
        <dbReference type="SAM" id="MobiDB-lite"/>
    </source>
</evidence>
<evidence type="ECO:0000256" key="2">
    <source>
        <dbReference type="ARBA" id="ARBA00009093"/>
    </source>
</evidence>
<keyword evidence="8" id="KW-0539">Nucleus</keyword>
<dbReference type="InterPro" id="IPR026541">
    <property type="entry name" value="MRG_dom"/>
</dbReference>
<dbReference type="PANTHER" id="PTHR10880">
    <property type="entry name" value="MORTALITY FACTOR 4-LIKE PROTEIN"/>
    <property type="match status" value="1"/>
</dbReference>
<feature type="region of interest" description="Disordered" evidence="9">
    <location>
        <begin position="162"/>
        <end position="188"/>
    </location>
</feature>
<evidence type="ECO:0000259" key="10">
    <source>
        <dbReference type="Pfam" id="PF05712"/>
    </source>
</evidence>
<comment type="similarity">
    <text evidence="2">Belongs to the MRG family.</text>
</comment>
<comment type="caution">
    <text evidence="12">The sequence shown here is derived from an EMBL/GenBank/DDBJ whole genome shotgun (WGS) entry which is preliminary data.</text>
</comment>
<dbReference type="Pfam" id="PF22732">
    <property type="entry name" value="MSL3_chromo-like"/>
    <property type="match status" value="1"/>
</dbReference>
<reference evidence="12 13" key="1">
    <citation type="submission" date="2024-01" db="EMBL/GenBank/DDBJ databases">
        <authorList>
            <person name="Allen C."/>
            <person name="Tagirdzhanova G."/>
        </authorList>
    </citation>
    <scope>NUCLEOTIDE SEQUENCE [LARGE SCALE GENOMIC DNA]</scope>
</reference>
<dbReference type="Pfam" id="PF05712">
    <property type="entry name" value="MRG"/>
    <property type="match status" value="1"/>
</dbReference>
<comment type="subcellular location">
    <subcellularLocation>
        <location evidence="1">Nucleus</location>
    </subcellularLocation>
</comment>
<proteinExistence type="inferred from homology"/>
<dbReference type="SUPFAM" id="SSF54160">
    <property type="entry name" value="Chromo domain-like"/>
    <property type="match status" value="1"/>
</dbReference>
<dbReference type="PROSITE" id="PS51640">
    <property type="entry name" value="MRG"/>
    <property type="match status" value="1"/>
</dbReference>
<dbReference type="Gene3D" id="2.30.30.140">
    <property type="match status" value="1"/>
</dbReference>
<dbReference type="CDD" id="cd18983">
    <property type="entry name" value="CBD_MSL3_like"/>
    <property type="match status" value="1"/>
</dbReference>
<evidence type="ECO:0000256" key="8">
    <source>
        <dbReference type="ARBA" id="ARBA00023242"/>
    </source>
</evidence>
<dbReference type="InterPro" id="IPR038217">
    <property type="entry name" value="MRG_C_sf"/>
</dbReference>
<evidence type="ECO:0000256" key="1">
    <source>
        <dbReference type="ARBA" id="ARBA00004123"/>
    </source>
</evidence>
<comment type="subunit">
    <text evidence="3">Component of the NuA4 histone acetyltransferase complex.</text>
</comment>
<dbReference type="Gene3D" id="1.10.274.30">
    <property type="entry name" value="MRG domain"/>
    <property type="match status" value="1"/>
</dbReference>
<feature type="region of interest" description="Disordered" evidence="9">
    <location>
        <begin position="260"/>
        <end position="285"/>
    </location>
</feature>
<dbReference type="EMBL" id="CAWUHD010000001">
    <property type="protein sequence ID" value="CAK7208450.1"/>
    <property type="molecule type" value="Genomic_DNA"/>
</dbReference>
<keyword evidence="13" id="KW-1185">Reference proteome</keyword>
<dbReference type="PANTHER" id="PTHR10880:SF15">
    <property type="entry name" value="MSL COMPLEX SUBUNIT 3"/>
    <property type="match status" value="1"/>
</dbReference>
<keyword evidence="5" id="KW-0156">Chromatin regulator</keyword>
<gene>
    <name evidence="12" type="primary">EAF3</name>
    <name evidence="12" type="ORF">SEUCBS140593_000176</name>
</gene>
<evidence type="ECO:0000259" key="11">
    <source>
        <dbReference type="Pfam" id="PF22732"/>
    </source>
</evidence>
<evidence type="ECO:0000256" key="6">
    <source>
        <dbReference type="ARBA" id="ARBA00023015"/>
    </source>
</evidence>
<feature type="compositionally biased region" description="Gly residues" evidence="9">
    <location>
        <begin position="126"/>
        <end position="140"/>
    </location>
</feature>
<protein>
    <recommendedName>
        <fullName evidence="4">Chromatin modification-related protein EAF3</fullName>
    </recommendedName>
</protein>
<feature type="compositionally biased region" description="Gly residues" evidence="9">
    <location>
        <begin position="105"/>
        <end position="114"/>
    </location>
</feature>
<feature type="compositionally biased region" description="Low complexity" evidence="9">
    <location>
        <begin position="115"/>
        <end position="125"/>
    </location>
</feature>
<evidence type="ECO:0000256" key="5">
    <source>
        <dbReference type="ARBA" id="ARBA00022853"/>
    </source>
</evidence>
<evidence type="ECO:0000256" key="7">
    <source>
        <dbReference type="ARBA" id="ARBA00023163"/>
    </source>
</evidence>
<evidence type="ECO:0000313" key="13">
    <source>
        <dbReference type="Proteomes" id="UP001642482"/>
    </source>
</evidence>
<dbReference type="InterPro" id="IPR016197">
    <property type="entry name" value="Chromo-like_dom_sf"/>
</dbReference>
<feature type="compositionally biased region" description="Basic and acidic residues" evidence="9">
    <location>
        <begin position="162"/>
        <end position="174"/>
    </location>
</feature>
<keyword evidence="6" id="KW-0805">Transcription regulation</keyword>
<evidence type="ECO:0000313" key="12">
    <source>
        <dbReference type="EMBL" id="CAK7208450.1"/>
    </source>
</evidence>
<feature type="domain" description="MRG" evidence="10">
    <location>
        <begin position="313"/>
        <end position="484"/>
    </location>
</feature>
<feature type="region of interest" description="Disordered" evidence="9">
    <location>
        <begin position="90"/>
        <end position="150"/>
    </location>
</feature>
<organism evidence="12 13">
    <name type="scientific">Sporothrix eucalyptigena</name>
    <dbReference type="NCBI Taxonomy" id="1812306"/>
    <lineage>
        <taxon>Eukaryota</taxon>
        <taxon>Fungi</taxon>
        <taxon>Dikarya</taxon>
        <taxon>Ascomycota</taxon>
        <taxon>Pezizomycotina</taxon>
        <taxon>Sordariomycetes</taxon>
        <taxon>Sordariomycetidae</taxon>
        <taxon>Ophiostomatales</taxon>
        <taxon>Ophiostomataceae</taxon>
        <taxon>Sporothrix</taxon>
    </lineage>
</organism>
<accession>A0ABP0ALW6</accession>
<dbReference type="InterPro" id="IPR008676">
    <property type="entry name" value="MRG"/>
</dbReference>
<keyword evidence="7" id="KW-0804">Transcription</keyword>
<name>A0ABP0ALW6_9PEZI</name>
<sequence length="497" mass="55747">MPPKQAAAPYAVGERVFCFHMEMLYEARVMDVQQNTGAAAAADGQRWRFYIHYKGWKNTWDDWVPADRIRKFNDENRELAAQLRDQARQLQQQKNAKAKKAALGQPGGPGGPGGRSSLAAAAAGIVSGGPGGAGSGGSGTGTATPGERGIRDHHHLLDRHSEMASARGSEERGTGSHAHARGPRRQRDYDLEQLHDPLTELPPSDKNYRYVDSNGHFIRRNSRFEYKLFYTHRRLRVCSPPESSAAQPYRVAESLASVDTGVSYGDADGGSDDGKNTSDDSDETLISTPESLEENFISGQGTHLPSVLLPTREHEDGFHNRPSIRLPMPDHLKAALVDDWENVTKNQQLVPLPHKVPAETVLDDYLAFERPHREEGSASLDILEETVAGLREYFNKCLGRILLYRFERPQYIEMHELWETDEKHKSPIDTYGAEHLCRLLVTLPELISQTNMDQQSVNRLRDELAKLTTWLGKNMVKYFVSEYETTNSEYNEKVRGV</sequence>
<evidence type="ECO:0000256" key="3">
    <source>
        <dbReference type="ARBA" id="ARBA00011353"/>
    </source>
</evidence>
<dbReference type="Proteomes" id="UP001642482">
    <property type="component" value="Unassembled WGS sequence"/>
</dbReference>
<feature type="domain" description="MSL3 chromodomain-like" evidence="11">
    <location>
        <begin position="10"/>
        <end position="84"/>
    </location>
</feature>
<dbReference type="InterPro" id="IPR053820">
    <property type="entry name" value="MSL3_chromo-like"/>
</dbReference>